<organism evidence="2 3">
    <name type="scientific">Lentithecium fluviatile CBS 122367</name>
    <dbReference type="NCBI Taxonomy" id="1168545"/>
    <lineage>
        <taxon>Eukaryota</taxon>
        <taxon>Fungi</taxon>
        <taxon>Dikarya</taxon>
        <taxon>Ascomycota</taxon>
        <taxon>Pezizomycotina</taxon>
        <taxon>Dothideomycetes</taxon>
        <taxon>Pleosporomycetidae</taxon>
        <taxon>Pleosporales</taxon>
        <taxon>Massarineae</taxon>
        <taxon>Lentitheciaceae</taxon>
        <taxon>Lentithecium</taxon>
    </lineage>
</organism>
<reference evidence="2" key="1">
    <citation type="journal article" date="2020" name="Stud. Mycol.">
        <title>101 Dothideomycetes genomes: a test case for predicting lifestyles and emergence of pathogens.</title>
        <authorList>
            <person name="Haridas S."/>
            <person name="Albert R."/>
            <person name="Binder M."/>
            <person name="Bloem J."/>
            <person name="Labutti K."/>
            <person name="Salamov A."/>
            <person name="Andreopoulos B."/>
            <person name="Baker S."/>
            <person name="Barry K."/>
            <person name="Bills G."/>
            <person name="Bluhm B."/>
            <person name="Cannon C."/>
            <person name="Castanera R."/>
            <person name="Culley D."/>
            <person name="Daum C."/>
            <person name="Ezra D."/>
            <person name="Gonzalez J."/>
            <person name="Henrissat B."/>
            <person name="Kuo A."/>
            <person name="Liang C."/>
            <person name="Lipzen A."/>
            <person name="Lutzoni F."/>
            <person name="Magnuson J."/>
            <person name="Mondo S."/>
            <person name="Nolan M."/>
            <person name="Ohm R."/>
            <person name="Pangilinan J."/>
            <person name="Park H.-J."/>
            <person name="Ramirez L."/>
            <person name="Alfaro M."/>
            <person name="Sun H."/>
            <person name="Tritt A."/>
            <person name="Yoshinaga Y."/>
            <person name="Zwiers L.-H."/>
            <person name="Turgeon B."/>
            <person name="Goodwin S."/>
            <person name="Spatafora J."/>
            <person name="Crous P."/>
            <person name="Grigoriev I."/>
        </authorList>
    </citation>
    <scope>NUCLEOTIDE SEQUENCE</scope>
    <source>
        <strain evidence="2">CBS 122367</strain>
    </source>
</reference>
<dbReference type="AlphaFoldDB" id="A0A6G1JNU5"/>
<keyword evidence="1" id="KW-0812">Transmembrane</keyword>
<sequence>MAPPAISIFISRPQAAGYKPLAVSPYADYENELSNNLLCPRYAENDTSSAPPSPASIESFDILDSIAWRRGHTSHGGGVKARSCDVLKKRWKKSRGHIVAIILLLALFLIGCIVGGYLAVRQNAIHTKDTCRVRSGGDRCEDPAWARCIARNGVGYCEGVM</sequence>
<evidence type="ECO:0000313" key="3">
    <source>
        <dbReference type="Proteomes" id="UP000799291"/>
    </source>
</evidence>
<keyword evidence="3" id="KW-1185">Reference proteome</keyword>
<name>A0A6G1JNU5_9PLEO</name>
<accession>A0A6G1JNU5</accession>
<evidence type="ECO:0000256" key="1">
    <source>
        <dbReference type="SAM" id="Phobius"/>
    </source>
</evidence>
<protein>
    <submittedName>
        <fullName evidence="2">Uncharacterized protein</fullName>
    </submittedName>
</protein>
<keyword evidence="1" id="KW-1133">Transmembrane helix</keyword>
<dbReference type="Proteomes" id="UP000799291">
    <property type="component" value="Unassembled WGS sequence"/>
</dbReference>
<feature type="transmembrane region" description="Helical" evidence="1">
    <location>
        <begin position="98"/>
        <end position="120"/>
    </location>
</feature>
<dbReference type="OrthoDB" id="3686095at2759"/>
<keyword evidence="1" id="KW-0472">Membrane</keyword>
<evidence type="ECO:0000313" key="2">
    <source>
        <dbReference type="EMBL" id="KAF2691900.1"/>
    </source>
</evidence>
<proteinExistence type="predicted"/>
<dbReference type="EMBL" id="MU005569">
    <property type="protein sequence ID" value="KAF2691900.1"/>
    <property type="molecule type" value="Genomic_DNA"/>
</dbReference>
<gene>
    <name evidence="2" type="ORF">K458DRAFT_381744</name>
</gene>